<keyword evidence="4" id="KW-0012">Acyltransferase</keyword>
<dbReference type="RefSeq" id="WP_369261114.1">
    <property type="nucleotide sequence ID" value="NZ_CP163440.1"/>
</dbReference>
<comment type="similarity">
    <text evidence="1">Belongs to the protein-tyrosine phosphatase family.</text>
</comment>
<dbReference type="InterPro" id="IPR026893">
    <property type="entry name" value="Tyr/Ser_Pase_IphP-type"/>
</dbReference>
<gene>
    <name evidence="4" type="ORF">AB5J50_28735</name>
</gene>
<dbReference type="Gene3D" id="3.90.190.10">
    <property type="entry name" value="Protein tyrosine phosphatase superfamily"/>
    <property type="match status" value="1"/>
</dbReference>
<dbReference type="InterPro" id="IPR016181">
    <property type="entry name" value="Acyl_CoA_acyltransferase"/>
</dbReference>
<feature type="domain" description="Tyrosine specific protein phosphatases" evidence="2">
    <location>
        <begin position="120"/>
        <end position="160"/>
    </location>
</feature>
<dbReference type="EC" id="2.3.1.-" evidence="4"/>
<proteinExistence type="inferred from homology"/>
<dbReference type="Pfam" id="PF13350">
    <property type="entry name" value="Y_phosphatase3"/>
    <property type="match status" value="1"/>
</dbReference>
<dbReference type="GO" id="GO:0016747">
    <property type="term" value="F:acyltransferase activity, transferring groups other than amino-acyl groups"/>
    <property type="evidence" value="ECO:0007669"/>
    <property type="project" value="InterPro"/>
</dbReference>
<dbReference type="PROSITE" id="PS50056">
    <property type="entry name" value="TYR_PHOSPHATASE_2"/>
    <property type="match status" value="1"/>
</dbReference>
<dbReference type="InterPro" id="IPR029021">
    <property type="entry name" value="Prot-tyrosine_phosphatase-like"/>
</dbReference>
<accession>A0AB39SCZ0</accession>
<dbReference type="GO" id="GO:0004721">
    <property type="term" value="F:phosphoprotein phosphatase activity"/>
    <property type="evidence" value="ECO:0007669"/>
    <property type="project" value="InterPro"/>
</dbReference>
<keyword evidence="4" id="KW-0808">Transferase</keyword>
<evidence type="ECO:0000313" key="4">
    <source>
        <dbReference type="EMBL" id="XDQ64488.1"/>
    </source>
</evidence>
<protein>
    <submittedName>
        <fullName evidence="4">GNAT family N-acetyltransferase</fullName>
        <ecNumber evidence="4">2.3.1.-</ecNumber>
    </submittedName>
</protein>
<dbReference type="EMBL" id="CP163440">
    <property type="protein sequence ID" value="XDQ64488.1"/>
    <property type="molecule type" value="Genomic_DNA"/>
</dbReference>
<dbReference type="Gene3D" id="3.40.630.30">
    <property type="match status" value="1"/>
</dbReference>
<reference evidence="4" key="1">
    <citation type="submission" date="2024-07" db="EMBL/GenBank/DDBJ databases">
        <authorList>
            <person name="Yu S.T."/>
        </authorList>
    </citation>
    <scope>NUCLEOTIDE SEQUENCE</scope>
    <source>
        <strain evidence="4">R35</strain>
    </source>
</reference>
<dbReference type="InterPro" id="IPR000182">
    <property type="entry name" value="GNAT_dom"/>
</dbReference>
<dbReference type="InterPro" id="IPR016130">
    <property type="entry name" value="Tyr_Pase_AS"/>
</dbReference>
<dbReference type="PROSITE" id="PS00383">
    <property type="entry name" value="TYR_PHOSPHATASE_1"/>
    <property type="match status" value="1"/>
</dbReference>
<dbReference type="Pfam" id="PF13673">
    <property type="entry name" value="Acetyltransf_10"/>
    <property type="match status" value="1"/>
</dbReference>
<organism evidence="4">
    <name type="scientific">Streptomyces sp. R35</name>
    <dbReference type="NCBI Taxonomy" id="3238630"/>
    <lineage>
        <taxon>Bacteria</taxon>
        <taxon>Bacillati</taxon>
        <taxon>Actinomycetota</taxon>
        <taxon>Actinomycetes</taxon>
        <taxon>Kitasatosporales</taxon>
        <taxon>Streptomycetaceae</taxon>
        <taxon>Streptomyces</taxon>
    </lineage>
</organism>
<dbReference type="SUPFAM" id="SSF52799">
    <property type="entry name" value="(Phosphotyrosine protein) phosphatases II"/>
    <property type="match status" value="1"/>
</dbReference>
<dbReference type="SUPFAM" id="SSF55729">
    <property type="entry name" value="Acyl-CoA N-acyltransferases (Nat)"/>
    <property type="match status" value="1"/>
</dbReference>
<dbReference type="PANTHER" id="PTHR31126:SF1">
    <property type="entry name" value="TYROSINE SPECIFIC PROTEIN PHOSPHATASES DOMAIN-CONTAINING PROTEIN"/>
    <property type="match status" value="1"/>
</dbReference>
<feature type="domain" description="N-acetyltransferase" evidence="3">
    <location>
        <begin position="251"/>
        <end position="416"/>
    </location>
</feature>
<name>A0AB39SCZ0_9ACTN</name>
<dbReference type="PANTHER" id="PTHR31126">
    <property type="entry name" value="TYROSINE-PROTEIN PHOSPHATASE"/>
    <property type="match status" value="1"/>
</dbReference>
<dbReference type="AlphaFoldDB" id="A0AB39SCZ0"/>
<evidence type="ECO:0000256" key="1">
    <source>
        <dbReference type="ARBA" id="ARBA00009580"/>
    </source>
</evidence>
<evidence type="ECO:0000259" key="2">
    <source>
        <dbReference type="PROSITE" id="PS50056"/>
    </source>
</evidence>
<dbReference type="PROSITE" id="PS51186">
    <property type="entry name" value="GNAT"/>
    <property type="match status" value="1"/>
</dbReference>
<evidence type="ECO:0000259" key="3">
    <source>
        <dbReference type="PROSITE" id="PS51186"/>
    </source>
</evidence>
<sequence>MNRHIPFNRLHNFRDLGGYTTEDGRTVRWGRVFRADALSKLKATTEADAEDWNRFLALGIRTVIDLRYPWEIEAKGRVPEHPTLTYHNQSIEHRPYDQPSLGPSVAPGPYLAARYLEVAEDGVKEIRETLELIATADEGPVVFHCASGKDRTGLVAALVLTLLGVPEKTIVEDFTLTERATARLLADWHATNPDRPQIWPAYGKAPAEVMTEFLSALKTRHGSIQAYVTDTLGLDTTFTESLRTALLDPPLTFRRATENDLPTLVRLRDEAARWQLAHGIDQWKPGQLGEPHFRTRLAEGEVWLALQGDQIAGAWELWWDDPAAWGPQPPTAAYIHRLMTDRRVAPPGTGRLMLTEAERRIAASGRTLSRLDCLSSNPRLREYYQAAGYTVVGEQSAKDGGLGSPYAVTLLERRLH</sequence>
<dbReference type="InterPro" id="IPR000387">
    <property type="entry name" value="Tyr_Pase_dom"/>
</dbReference>